<keyword evidence="1" id="KW-0812">Transmembrane</keyword>
<evidence type="ECO:0000313" key="3">
    <source>
        <dbReference type="Proteomes" id="UP000266720"/>
    </source>
</evidence>
<sequence>MVVVIYIFLGAGFVGVKVFSLLCLVLLDGVAGSGVYL</sequence>
<feature type="transmembrane region" description="Helical" evidence="1">
    <location>
        <begin position="6"/>
        <end position="27"/>
    </location>
</feature>
<accession>A0A3G1AA61</accession>
<keyword evidence="1" id="KW-1133">Transmembrane helix</keyword>
<dbReference type="Proteomes" id="UP000266720">
    <property type="component" value="Chromosome"/>
</dbReference>
<organism evidence="2 3">
    <name type="scientific">Thermofilum adornatum 1505</name>
    <dbReference type="NCBI Taxonomy" id="697581"/>
    <lineage>
        <taxon>Archaea</taxon>
        <taxon>Thermoproteota</taxon>
        <taxon>Thermoprotei</taxon>
        <taxon>Thermofilales</taxon>
        <taxon>Thermofilaceae</taxon>
        <taxon>Thermofilum</taxon>
    </lineage>
</organism>
<reference evidence="3" key="1">
    <citation type="book" date="2010" name="EXTREMOPHILES" publisher="0:0-0">
        <title>Complete genome sequences of ten hyperthermophilic archaea reveal their metabolic capabilities and possible ecological roles.</title>
        <editorList>
            <person name="?"/>
        </editorList>
        <authorList>
            <person name="Ravin N.V."/>
            <person name="Mardanov A.V."/>
            <person name="Bonch-Osmolovskaya E.A."/>
            <person name="Skryabin K.G."/>
        </authorList>
    </citation>
    <scope>NUCLEOTIDE SEQUENCE [LARGE SCALE GENOMIC DNA]</scope>
    <source>
        <strain evidence="3">1505</strain>
    </source>
</reference>
<keyword evidence="1" id="KW-0472">Membrane</keyword>
<dbReference type="EMBL" id="CP007493">
    <property type="protein sequence ID" value="AJB42814.1"/>
    <property type="molecule type" value="Genomic_DNA"/>
</dbReference>
<proteinExistence type="predicted"/>
<dbReference type="AlphaFoldDB" id="A0A3G1AA61"/>
<dbReference type="KEGG" id="tcb:TCARB_1778"/>
<evidence type="ECO:0000313" key="2">
    <source>
        <dbReference type="EMBL" id="AJB42814.1"/>
    </source>
</evidence>
<evidence type="ECO:0000256" key="1">
    <source>
        <dbReference type="SAM" id="Phobius"/>
    </source>
</evidence>
<gene>
    <name evidence="2" type="ORF">TCARB_1778</name>
</gene>
<protein>
    <submittedName>
        <fullName evidence="2">Uncharacterized protein</fullName>
    </submittedName>
</protein>
<dbReference type="STRING" id="697581.TCARB_1778"/>
<name>A0A3G1AA61_9CREN</name>